<dbReference type="InterPro" id="IPR026564">
    <property type="entry name" value="Transcrip_reg_TACO1-like_dom3"/>
</dbReference>
<organism evidence="10 11">
    <name type="scientific">Prolixibacter denitrificans</name>
    <dbReference type="NCBI Taxonomy" id="1541063"/>
    <lineage>
        <taxon>Bacteria</taxon>
        <taxon>Pseudomonadati</taxon>
        <taxon>Bacteroidota</taxon>
        <taxon>Bacteroidia</taxon>
        <taxon>Marinilabiliales</taxon>
        <taxon>Prolixibacteraceae</taxon>
        <taxon>Prolixibacter</taxon>
    </lineage>
</organism>
<evidence type="ECO:0000256" key="1">
    <source>
        <dbReference type="ARBA" id="ARBA00008724"/>
    </source>
</evidence>
<feature type="domain" description="TACO1/YebC-like second and third" evidence="8">
    <location>
        <begin position="102"/>
        <end position="257"/>
    </location>
</feature>
<dbReference type="NCBIfam" id="NF009044">
    <property type="entry name" value="PRK12378.1"/>
    <property type="match status" value="1"/>
</dbReference>
<dbReference type="PANTHER" id="PTHR12532">
    <property type="entry name" value="TRANSLATIONAL ACTIVATOR OF CYTOCHROME C OXIDASE 1"/>
    <property type="match status" value="1"/>
</dbReference>
<comment type="similarity">
    <text evidence="1 6">Belongs to the TACO1 family.</text>
</comment>
<dbReference type="HAMAP" id="MF_00693">
    <property type="entry name" value="Transcrip_reg_TACO1"/>
    <property type="match status" value="1"/>
</dbReference>
<feature type="coiled-coil region" evidence="7">
    <location>
        <begin position="193"/>
        <end position="220"/>
    </location>
</feature>
<dbReference type="NCBIfam" id="TIGR01033">
    <property type="entry name" value="YebC/PmpR family DNA-binding transcriptional regulator"/>
    <property type="match status" value="1"/>
</dbReference>
<accession>A0ABQ0ZHL2</accession>
<keyword evidence="5 6" id="KW-0804">Transcription</keyword>
<dbReference type="InterPro" id="IPR049083">
    <property type="entry name" value="TACO1_YebC_N"/>
</dbReference>
<evidence type="ECO:0000256" key="3">
    <source>
        <dbReference type="ARBA" id="ARBA00023015"/>
    </source>
</evidence>
<feature type="domain" description="TACO1/YebC-like N-terminal" evidence="9">
    <location>
        <begin position="26"/>
        <end position="96"/>
    </location>
</feature>
<gene>
    <name evidence="10" type="ORF">JCM18694_11670</name>
</gene>
<evidence type="ECO:0000313" key="11">
    <source>
        <dbReference type="Proteomes" id="UP000396862"/>
    </source>
</evidence>
<comment type="caution">
    <text evidence="10">The sequence shown here is derived from an EMBL/GenBank/DDBJ whole genome shotgun (WGS) entry which is preliminary data.</text>
</comment>
<keyword evidence="2 6" id="KW-0963">Cytoplasm</keyword>
<evidence type="ECO:0000259" key="9">
    <source>
        <dbReference type="Pfam" id="PF20772"/>
    </source>
</evidence>
<keyword evidence="4 6" id="KW-0238">DNA-binding</keyword>
<proteinExistence type="inferred from homology"/>
<dbReference type="PANTHER" id="PTHR12532:SF6">
    <property type="entry name" value="TRANSCRIPTIONAL REGULATORY PROTEIN YEBC-RELATED"/>
    <property type="match status" value="1"/>
</dbReference>
<dbReference type="SUPFAM" id="SSF75625">
    <property type="entry name" value="YebC-like"/>
    <property type="match status" value="1"/>
</dbReference>
<dbReference type="InterPro" id="IPR017856">
    <property type="entry name" value="Integrase-like_N"/>
</dbReference>
<evidence type="ECO:0000256" key="6">
    <source>
        <dbReference type="HAMAP-Rule" id="MF_00693"/>
    </source>
</evidence>
<dbReference type="Proteomes" id="UP000396862">
    <property type="component" value="Unassembled WGS sequence"/>
</dbReference>
<dbReference type="Gene3D" id="1.10.10.200">
    <property type="match status" value="1"/>
</dbReference>
<evidence type="ECO:0000256" key="4">
    <source>
        <dbReference type="ARBA" id="ARBA00023125"/>
    </source>
</evidence>
<sequence>MGFSYLYSPDDFKIVNPKKRIMSGHSKWSTIKRKKGALDAKRGKIFTRLIKEISIAVKEGGPDPDGNPRLRLAIQNAKGENMPKDNIERAIKKAAGADAESYMEVTFEGYATHGIAVFVECLTDNNNRSVSSVRSIFNKYGGSLGTNGSLSFLFDRKGIFRIAADNINLEEVELDLIDAGVEDIEEEDGFIILTSAMEDFGNLNKKLEDLNIEVASADLQRIPNDTKELDVDSAQKVLKLVEALEDDDDVQNVYHNLEMTDELQEALESE</sequence>
<dbReference type="Pfam" id="PF01709">
    <property type="entry name" value="Transcrip_reg"/>
    <property type="match status" value="1"/>
</dbReference>
<evidence type="ECO:0000259" key="8">
    <source>
        <dbReference type="Pfam" id="PF01709"/>
    </source>
</evidence>
<reference evidence="10 11" key="1">
    <citation type="submission" date="2019-10" db="EMBL/GenBank/DDBJ databases">
        <title>Prolixibacter strains distinguished by the presence of nitrate reductase genes were adept at nitrate-dependent anaerobic corrosion of metallic iron and carbon steel.</title>
        <authorList>
            <person name="Iino T."/>
            <person name="Shono N."/>
            <person name="Ito K."/>
            <person name="Nakamura R."/>
            <person name="Sueoka K."/>
            <person name="Harayama S."/>
            <person name="Ohkuma M."/>
        </authorList>
    </citation>
    <scope>NUCLEOTIDE SEQUENCE [LARGE SCALE GENOMIC DNA]</scope>
    <source>
        <strain evidence="10 11">MIC1-1</strain>
    </source>
</reference>
<dbReference type="Pfam" id="PF20772">
    <property type="entry name" value="TACO1_YebC_N"/>
    <property type="match status" value="1"/>
</dbReference>
<dbReference type="InterPro" id="IPR029072">
    <property type="entry name" value="YebC-like"/>
</dbReference>
<evidence type="ECO:0000256" key="2">
    <source>
        <dbReference type="ARBA" id="ARBA00022490"/>
    </source>
</evidence>
<dbReference type="InterPro" id="IPR002876">
    <property type="entry name" value="Transcrip_reg_TACO1-like"/>
</dbReference>
<evidence type="ECO:0000256" key="7">
    <source>
        <dbReference type="SAM" id="Coils"/>
    </source>
</evidence>
<keyword evidence="11" id="KW-1185">Reference proteome</keyword>
<evidence type="ECO:0000313" key="10">
    <source>
        <dbReference type="EMBL" id="GET20921.1"/>
    </source>
</evidence>
<protein>
    <recommendedName>
        <fullName evidence="6">Probable transcriptional regulatory protein JCM18694_11670</fullName>
    </recommendedName>
</protein>
<keyword evidence="7" id="KW-0175">Coiled coil</keyword>
<dbReference type="NCBIfam" id="NF001030">
    <property type="entry name" value="PRK00110.1"/>
    <property type="match status" value="1"/>
</dbReference>
<keyword evidence="3 6" id="KW-0805">Transcription regulation</keyword>
<comment type="subcellular location">
    <subcellularLocation>
        <location evidence="6">Cytoplasm</location>
    </subcellularLocation>
</comment>
<dbReference type="EMBL" id="BLAU01000001">
    <property type="protein sequence ID" value="GET20921.1"/>
    <property type="molecule type" value="Genomic_DNA"/>
</dbReference>
<dbReference type="Gene3D" id="3.30.70.980">
    <property type="match status" value="2"/>
</dbReference>
<dbReference type="InterPro" id="IPR048300">
    <property type="entry name" value="TACO1_YebC-like_2nd/3rd_dom"/>
</dbReference>
<name>A0ABQ0ZHL2_9BACT</name>
<evidence type="ECO:0000256" key="5">
    <source>
        <dbReference type="ARBA" id="ARBA00023163"/>
    </source>
</evidence>